<name>A0A7X4KLX2_9BURK</name>
<evidence type="ECO:0000313" key="4">
    <source>
        <dbReference type="EMBL" id="MYN06536.1"/>
    </source>
</evidence>
<comment type="caution">
    <text evidence="4">The sequence shown here is derived from an EMBL/GenBank/DDBJ whole genome shotgun (WGS) entry which is preliminary data.</text>
</comment>
<organism evidence="4 5">
    <name type="scientific">Pseudoduganella aquatica</name>
    <dbReference type="NCBI Taxonomy" id="2660641"/>
    <lineage>
        <taxon>Bacteria</taxon>
        <taxon>Pseudomonadati</taxon>
        <taxon>Pseudomonadota</taxon>
        <taxon>Betaproteobacteria</taxon>
        <taxon>Burkholderiales</taxon>
        <taxon>Oxalobacteraceae</taxon>
        <taxon>Telluria group</taxon>
        <taxon>Pseudoduganella</taxon>
    </lineage>
</organism>
<dbReference type="Proteomes" id="UP000450676">
    <property type="component" value="Unassembled WGS sequence"/>
</dbReference>
<dbReference type="PANTHER" id="PTHR44591">
    <property type="entry name" value="STRESS RESPONSE REGULATOR PROTEIN 1"/>
    <property type="match status" value="1"/>
</dbReference>
<gene>
    <name evidence="4" type="ORF">GTP77_04215</name>
</gene>
<dbReference type="GO" id="GO:0000160">
    <property type="term" value="P:phosphorelay signal transduction system"/>
    <property type="evidence" value="ECO:0007669"/>
    <property type="project" value="InterPro"/>
</dbReference>
<protein>
    <submittedName>
        <fullName evidence="4">Response regulator</fullName>
    </submittedName>
</protein>
<dbReference type="Pfam" id="PF00072">
    <property type="entry name" value="Response_reg"/>
    <property type="match status" value="1"/>
</dbReference>
<accession>A0A7X4KLX2</accession>
<evidence type="ECO:0000256" key="1">
    <source>
        <dbReference type="ARBA" id="ARBA00022553"/>
    </source>
</evidence>
<evidence type="ECO:0000256" key="2">
    <source>
        <dbReference type="PROSITE-ProRule" id="PRU00169"/>
    </source>
</evidence>
<proteinExistence type="predicted"/>
<dbReference type="PANTHER" id="PTHR44591:SF3">
    <property type="entry name" value="RESPONSE REGULATORY DOMAIN-CONTAINING PROTEIN"/>
    <property type="match status" value="1"/>
</dbReference>
<dbReference type="AlphaFoldDB" id="A0A7X4KLX2"/>
<keyword evidence="1 2" id="KW-0597">Phosphoprotein</keyword>
<reference evidence="4 5" key="1">
    <citation type="submission" date="2019-12" db="EMBL/GenBank/DDBJ databases">
        <title>Novel species isolated from a subtropical stream in China.</title>
        <authorList>
            <person name="Lu H."/>
        </authorList>
    </citation>
    <scope>NUCLEOTIDE SEQUENCE [LARGE SCALE GENOMIC DNA]</scope>
    <source>
        <strain evidence="4 5">FT127W</strain>
    </source>
</reference>
<dbReference type="RefSeq" id="WP_161070924.1">
    <property type="nucleotide sequence ID" value="NZ_WWCU01000003.1"/>
</dbReference>
<dbReference type="InterPro" id="IPR001789">
    <property type="entry name" value="Sig_transdc_resp-reg_receiver"/>
</dbReference>
<dbReference type="EMBL" id="WWCU01000003">
    <property type="protein sequence ID" value="MYN06536.1"/>
    <property type="molecule type" value="Genomic_DNA"/>
</dbReference>
<dbReference type="InterPro" id="IPR011006">
    <property type="entry name" value="CheY-like_superfamily"/>
</dbReference>
<dbReference type="SUPFAM" id="SSF52172">
    <property type="entry name" value="CheY-like"/>
    <property type="match status" value="1"/>
</dbReference>
<dbReference type="SMART" id="SM00448">
    <property type="entry name" value="REC"/>
    <property type="match status" value="1"/>
</dbReference>
<sequence>MDTKIHPWVAVVDDEAAIRRALLRLLRAAGIPACGYDGGAALLAALRDDGAGAPYCVVLDLHMPDMSGFEVQQHLAELAPRTGVIAVTGQHSPEIQARVQRGSALAYMLKPMNDLELLEAIAAARSGWE</sequence>
<feature type="domain" description="Response regulatory" evidence="3">
    <location>
        <begin position="8"/>
        <end position="125"/>
    </location>
</feature>
<keyword evidence="5" id="KW-1185">Reference proteome</keyword>
<dbReference type="Gene3D" id="3.40.50.2300">
    <property type="match status" value="1"/>
</dbReference>
<dbReference type="PROSITE" id="PS50110">
    <property type="entry name" value="RESPONSE_REGULATORY"/>
    <property type="match status" value="1"/>
</dbReference>
<evidence type="ECO:0000259" key="3">
    <source>
        <dbReference type="PROSITE" id="PS50110"/>
    </source>
</evidence>
<evidence type="ECO:0000313" key="5">
    <source>
        <dbReference type="Proteomes" id="UP000450676"/>
    </source>
</evidence>
<dbReference type="InterPro" id="IPR050595">
    <property type="entry name" value="Bact_response_regulator"/>
</dbReference>
<feature type="modified residue" description="4-aspartylphosphate" evidence="2">
    <location>
        <position position="60"/>
    </location>
</feature>